<feature type="binding site" evidence="4">
    <location>
        <position position="55"/>
    </location>
    <ligand>
        <name>molybdate</name>
        <dbReference type="ChEBI" id="CHEBI:36264"/>
    </ligand>
</feature>
<accession>A0A7M1B6V8</accession>
<dbReference type="KEGG" id="ssei:FJR45_10975"/>
<dbReference type="Gene3D" id="3.40.190.10">
    <property type="entry name" value="Periplasmic binding protein-like II"/>
    <property type="match status" value="2"/>
</dbReference>
<feature type="signal peptide" evidence="5">
    <location>
        <begin position="1"/>
        <end position="17"/>
    </location>
</feature>
<dbReference type="GO" id="GO:0046872">
    <property type="term" value="F:metal ion binding"/>
    <property type="evidence" value="ECO:0007669"/>
    <property type="project" value="UniProtKB-KW"/>
</dbReference>
<dbReference type="PIRSF" id="PIRSF004846">
    <property type="entry name" value="ModA"/>
    <property type="match status" value="1"/>
</dbReference>
<evidence type="ECO:0000256" key="2">
    <source>
        <dbReference type="ARBA" id="ARBA00022723"/>
    </source>
</evidence>
<keyword evidence="3 5" id="KW-0732">Signal</keyword>
<dbReference type="AlphaFoldDB" id="A0A7M1B6V8"/>
<protein>
    <submittedName>
        <fullName evidence="6">Molybdate ABC transporter substrate-binding protein</fullName>
    </submittedName>
</protein>
<dbReference type="GO" id="GO:0015689">
    <property type="term" value="P:molybdate ion transport"/>
    <property type="evidence" value="ECO:0007669"/>
    <property type="project" value="InterPro"/>
</dbReference>
<keyword evidence="4" id="KW-0500">Molybdenum</keyword>
<reference evidence="6 7" key="1">
    <citation type="submission" date="2019-06" db="EMBL/GenBank/DDBJ databases">
        <title>Sulfurimonas gotlandica sp. nov., a chemoautotrophic and psychrotolerant epsilonproteobacterium isolated from a pelagic redoxcline, and an emended description of the genus Sulfurimonas.</title>
        <authorList>
            <person name="Wang S."/>
            <person name="Jiang L."/>
            <person name="Shao Z."/>
        </authorList>
    </citation>
    <scope>NUCLEOTIDE SEQUENCE [LARGE SCALE GENOMIC DNA]</scope>
    <source>
        <strain evidence="6 7">S2-6</strain>
    </source>
</reference>
<dbReference type="CDD" id="cd13539">
    <property type="entry name" value="PBP2_AvModA"/>
    <property type="match status" value="1"/>
</dbReference>
<evidence type="ECO:0000256" key="3">
    <source>
        <dbReference type="ARBA" id="ARBA00022729"/>
    </source>
</evidence>
<dbReference type="InterPro" id="IPR044084">
    <property type="entry name" value="AvModA-like_subst-bd"/>
</dbReference>
<comment type="similarity">
    <text evidence="1">Belongs to the bacterial solute-binding protein ModA family.</text>
</comment>
<keyword evidence="2 4" id="KW-0479">Metal-binding</keyword>
<evidence type="ECO:0000313" key="7">
    <source>
        <dbReference type="Proteomes" id="UP000593719"/>
    </source>
</evidence>
<dbReference type="InterPro" id="IPR005950">
    <property type="entry name" value="ModA"/>
</dbReference>
<name>A0A7M1B6V8_9BACT</name>
<evidence type="ECO:0000313" key="6">
    <source>
        <dbReference type="EMBL" id="QOP44442.1"/>
    </source>
</evidence>
<feature type="chain" id="PRO_5032820502" evidence="5">
    <location>
        <begin position="18"/>
        <end position="248"/>
    </location>
</feature>
<evidence type="ECO:0000256" key="4">
    <source>
        <dbReference type="PIRSR" id="PIRSR004846-1"/>
    </source>
</evidence>
<dbReference type="PANTHER" id="PTHR30632">
    <property type="entry name" value="MOLYBDATE-BINDING PERIPLASMIC PROTEIN"/>
    <property type="match status" value="1"/>
</dbReference>
<dbReference type="Pfam" id="PF13531">
    <property type="entry name" value="SBP_bac_11"/>
    <property type="match status" value="1"/>
</dbReference>
<evidence type="ECO:0000256" key="5">
    <source>
        <dbReference type="SAM" id="SignalP"/>
    </source>
</evidence>
<keyword evidence="7" id="KW-1185">Reference proteome</keyword>
<dbReference type="GO" id="GO:0030973">
    <property type="term" value="F:molybdate ion binding"/>
    <property type="evidence" value="ECO:0007669"/>
    <property type="project" value="InterPro"/>
</dbReference>
<proteinExistence type="inferred from homology"/>
<sequence>MKNYLIILLFSFTTVLAGTLNIATAANVSYALPQLIKEFQKTHPQTKIQMTIGSSGKLTAQIMHGAPYDIFLSANMAYPKKLYEKGFALSKPIVYARGALALFSTKKRDFSQGIALVLDKNIKTIAIANPQTAPYGIAARQALQNASLYSKIKKKLIYGESVGQTVAYAVTAADLGFIAKSALFSPKMKQYKEAVNFKDVDPKLYTPIAQGIVLLKHATDNADAQSFYTFLLSQQAKEIFKAYGYSVQ</sequence>
<dbReference type="RefSeq" id="WP_193150582.1">
    <property type="nucleotide sequence ID" value="NZ_CP041235.1"/>
</dbReference>
<dbReference type="SUPFAM" id="SSF53850">
    <property type="entry name" value="Periplasmic binding protein-like II"/>
    <property type="match status" value="1"/>
</dbReference>
<dbReference type="NCBIfam" id="TIGR01256">
    <property type="entry name" value="modA"/>
    <property type="match status" value="1"/>
</dbReference>
<dbReference type="Proteomes" id="UP000593719">
    <property type="component" value="Chromosome"/>
</dbReference>
<evidence type="ECO:0000256" key="1">
    <source>
        <dbReference type="ARBA" id="ARBA00009175"/>
    </source>
</evidence>
<dbReference type="PANTHER" id="PTHR30632:SF14">
    <property type="entry name" value="TUNGSTATE_MOLYBDATE_CHROMATE-BINDING PROTEIN MODA"/>
    <property type="match status" value="1"/>
</dbReference>
<feature type="binding site" evidence="4">
    <location>
        <position position="162"/>
    </location>
    <ligand>
        <name>molybdate</name>
        <dbReference type="ChEBI" id="CHEBI:36264"/>
    </ligand>
</feature>
<gene>
    <name evidence="6" type="primary">modA</name>
    <name evidence="6" type="ORF">FJR45_10975</name>
</gene>
<dbReference type="InterPro" id="IPR050682">
    <property type="entry name" value="ModA/WtpA"/>
</dbReference>
<organism evidence="6 7">
    <name type="scientific">Sulfurimonas sediminis</name>
    <dbReference type="NCBI Taxonomy" id="2590020"/>
    <lineage>
        <taxon>Bacteria</taxon>
        <taxon>Pseudomonadati</taxon>
        <taxon>Campylobacterota</taxon>
        <taxon>Epsilonproteobacteria</taxon>
        <taxon>Campylobacterales</taxon>
        <taxon>Sulfurimonadaceae</taxon>
        <taxon>Sulfurimonas</taxon>
    </lineage>
</organism>
<dbReference type="EMBL" id="CP041235">
    <property type="protein sequence ID" value="QOP44442.1"/>
    <property type="molecule type" value="Genomic_DNA"/>
</dbReference>